<feature type="transmembrane region" description="Helical" evidence="1">
    <location>
        <begin position="30"/>
        <end position="55"/>
    </location>
</feature>
<dbReference type="EMBL" id="MU864499">
    <property type="protein sequence ID" value="KAK4184205.1"/>
    <property type="molecule type" value="Genomic_DNA"/>
</dbReference>
<organism evidence="2 3">
    <name type="scientific">Podospora australis</name>
    <dbReference type="NCBI Taxonomy" id="1536484"/>
    <lineage>
        <taxon>Eukaryota</taxon>
        <taxon>Fungi</taxon>
        <taxon>Dikarya</taxon>
        <taxon>Ascomycota</taxon>
        <taxon>Pezizomycotina</taxon>
        <taxon>Sordariomycetes</taxon>
        <taxon>Sordariomycetidae</taxon>
        <taxon>Sordariales</taxon>
        <taxon>Podosporaceae</taxon>
        <taxon>Podospora</taxon>
    </lineage>
</organism>
<protein>
    <submittedName>
        <fullName evidence="2">Uncharacterized protein</fullName>
    </submittedName>
</protein>
<feature type="non-terminal residue" evidence="2">
    <location>
        <position position="78"/>
    </location>
</feature>
<keyword evidence="1" id="KW-1133">Transmembrane helix</keyword>
<dbReference type="Proteomes" id="UP001302126">
    <property type="component" value="Unassembled WGS sequence"/>
</dbReference>
<reference evidence="2" key="1">
    <citation type="journal article" date="2023" name="Mol. Phylogenet. Evol.">
        <title>Genome-scale phylogeny and comparative genomics of the fungal order Sordariales.</title>
        <authorList>
            <person name="Hensen N."/>
            <person name="Bonometti L."/>
            <person name="Westerberg I."/>
            <person name="Brannstrom I.O."/>
            <person name="Guillou S."/>
            <person name="Cros-Aarteil S."/>
            <person name="Calhoun S."/>
            <person name="Haridas S."/>
            <person name="Kuo A."/>
            <person name="Mondo S."/>
            <person name="Pangilinan J."/>
            <person name="Riley R."/>
            <person name="LaButti K."/>
            <person name="Andreopoulos B."/>
            <person name="Lipzen A."/>
            <person name="Chen C."/>
            <person name="Yan M."/>
            <person name="Daum C."/>
            <person name="Ng V."/>
            <person name="Clum A."/>
            <person name="Steindorff A."/>
            <person name="Ohm R.A."/>
            <person name="Martin F."/>
            <person name="Silar P."/>
            <person name="Natvig D.O."/>
            <person name="Lalanne C."/>
            <person name="Gautier V."/>
            <person name="Ament-Velasquez S.L."/>
            <person name="Kruys A."/>
            <person name="Hutchinson M.I."/>
            <person name="Powell A.J."/>
            <person name="Barry K."/>
            <person name="Miller A.N."/>
            <person name="Grigoriev I.V."/>
            <person name="Debuchy R."/>
            <person name="Gladieux P."/>
            <person name="Hiltunen Thoren M."/>
            <person name="Johannesson H."/>
        </authorList>
    </citation>
    <scope>NUCLEOTIDE SEQUENCE</scope>
    <source>
        <strain evidence="2">PSN309</strain>
    </source>
</reference>
<reference evidence="2" key="2">
    <citation type="submission" date="2023-05" db="EMBL/GenBank/DDBJ databases">
        <authorList>
            <consortium name="Lawrence Berkeley National Laboratory"/>
            <person name="Steindorff A."/>
            <person name="Hensen N."/>
            <person name="Bonometti L."/>
            <person name="Westerberg I."/>
            <person name="Brannstrom I.O."/>
            <person name="Guillou S."/>
            <person name="Cros-Aarteil S."/>
            <person name="Calhoun S."/>
            <person name="Haridas S."/>
            <person name="Kuo A."/>
            <person name="Mondo S."/>
            <person name="Pangilinan J."/>
            <person name="Riley R."/>
            <person name="Labutti K."/>
            <person name="Andreopoulos B."/>
            <person name="Lipzen A."/>
            <person name="Chen C."/>
            <person name="Yanf M."/>
            <person name="Daum C."/>
            <person name="Ng V."/>
            <person name="Clum A."/>
            <person name="Ohm R."/>
            <person name="Martin F."/>
            <person name="Silar P."/>
            <person name="Natvig D."/>
            <person name="Lalanne C."/>
            <person name="Gautier V."/>
            <person name="Ament-Velasquez S.L."/>
            <person name="Kruys A."/>
            <person name="Hutchinson M.I."/>
            <person name="Powell A.J."/>
            <person name="Barry K."/>
            <person name="Miller A.N."/>
            <person name="Grigoriev I.V."/>
            <person name="Debuchy R."/>
            <person name="Gladieux P."/>
            <person name="Thoren M.H."/>
            <person name="Johannesson H."/>
        </authorList>
    </citation>
    <scope>NUCLEOTIDE SEQUENCE</scope>
    <source>
        <strain evidence="2">PSN309</strain>
    </source>
</reference>
<dbReference type="AlphaFoldDB" id="A0AAN6WMT2"/>
<accession>A0AAN6WMT2</accession>
<sequence>MMRGSLCIHDNTPLTNHYAKMSFPTELQPLSGLTALIVAITTFSVVVTLINNCLVDIRQPIQPKQITNPLDGLTAYDV</sequence>
<gene>
    <name evidence="2" type="ORF">QBC35DRAFT_535142</name>
</gene>
<evidence type="ECO:0000313" key="3">
    <source>
        <dbReference type="Proteomes" id="UP001302126"/>
    </source>
</evidence>
<proteinExistence type="predicted"/>
<comment type="caution">
    <text evidence="2">The sequence shown here is derived from an EMBL/GenBank/DDBJ whole genome shotgun (WGS) entry which is preliminary data.</text>
</comment>
<keyword evidence="1" id="KW-0812">Transmembrane</keyword>
<name>A0AAN6WMT2_9PEZI</name>
<evidence type="ECO:0000256" key="1">
    <source>
        <dbReference type="SAM" id="Phobius"/>
    </source>
</evidence>
<keyword evidence="3" id="KW-1185">Reference proteome</keyword>
<evidence type="ECO:0000313" key="2">
    <source>
        <dbReference type="EMBL" id="KAK4184205.1"/>
    </source>
</evidence>
<keyword evidence="1" id="KW-0472">Membrane</keyword>